<evidence type="ECO:0000313" key="3">
    <source>
        <dbReference type="Proteomes" id="UP000321787"/>
    </source>
</evidence>
<dbReference type="InterPro" id="IPR016181">
    <property type="entry name" value="Acyl_CoA_acyltransferase"/>
</dbReference>
<dbReference type="AlphaFoldDB" id="A0A510UI67"/>
<dbReference type="EMBL" id="BJTZ01000004">
    <property type="protein sequence ID" value="GEK13060.1"/>
    <property type="molecule type" value="Genomic_DNA"/>
</dbReference>
<organism evidence="2 3">
    <name type="scientific">Aliivibrio fischeri</name>
    <name type="common">Vibrio fischeri</name>
    <dbReference type="NCBI Taxonomy" id="668"/>
    <lineage>
        <taxon>Bacteria</taxon>
        <taxon>Pseudomonadati</taxon>
        <taxon>Pseudomonadota</taxon>
        <taxon>Gammaproteobacteria</taxon>
        <taxon>Vibrionales</taxon>
        <taxon>Vibrionaceae</taxon>
        <taxon>Aliivibrio</taxon>
    </lineage>
</organism>
<feature type="domain" description="N-acetyltransferase" evidence="1">
    <location>
        <begin position="4"/>
        <end position="149"/>
    </location>
</feature>
<dbReference type="Gene3D" id="3.40.630.30">
    <property type="match status" value="1"/>
</dbReference>
<protein>
    <submittedName>
        <fullName evidence="2">Histone acetyltransferase</fullName>
    </submittedName>
</protein>
<name>A0A510UI67_ALIFS</name>
<dbReference type="Proteomes" id="UP000321787">
    <property type="component" value="Unassembled WGS sequence"/>
</dbReference>
<accession>A0A510UI67</accession>
<dbReference type="CDD" id="cd04301">
    <property type="entry name" value="NAT_SF"/>
    <property type="match status" value="1"/>
</dbReference>
<dbReference type="Pfam" id="PF00583">
    <property type="entry name" value="Acetyltransf_1"/>
    <property type="match status" value="1"/>
</dbReference>
<evidence type="ECO:0000259" key="1">
    <source>
        <dbReference type="PROSITE" id="PS51186"/>
    </source>
</evidence>
<dbReference type="GO" id="GO:0016747">
    <property type="term" value="F:acyltransferase activity, transferring groups other than amino-acyl groups"/>
    <property type="evidence" value="ECO:0007669"/>
    <property type="project" value="InterPro"/>
</dbReference>
<keyword evidence="2" id="KW-0808">Transferase</keyword>
<proteinExistence type="predicted"/>
<evidence type="ECO:0000313" key="2">
    <source>
        <dbReference type="EMBL" id="GEK13060.1"/>
    </source>
</evidence>
<reference evidence="2 3" key="1">
    <citation type="submission" date="2019-07" db="EMBL/GenBank/DDBJ databases">
        <title>Whole genome shotgun sequence of Aliivibrio fischeri NBRC 101058.</title>
        <authorList>
            <person name="Hosoyama A."/>
            <person name="Uohara A."/>
            <person name="Ohji S."/>
            <person name="Ichikawa N."/>
        </authorList>
    </citation>
    <scope>NUCLEOTIDE SEQUENCE [LARGE SCALE GENOMIC DNA]</scope>
    <source>
        <strain evidence="2 3">NBRC 101058</strain>
    </source>
</reference>
<dbReference type="PROSITE" id="PS51186">
    <property type="entry name" value="GNAT"/>
    <property type="match status" value="1"/>
</dbReference>
<dbReference type="RefSeq" id="WP_146862522.1">
    <property type="nucleotide sequence ID" value="NZ_BJTZ01000004.1"/>
</dbReference>
<comment type="caution">
    <text evidence="2">The sequence shown here is derived from an EMBL/GenBank/DDBJ whole genome shotgun (WGS) entry which is preliminary data.</text>
</comment>
<dbReference type="InterPro" id="IPR000182">
    <property type="entry name" value="GNAT_dom"/>
</dbReference>
<dbReference type="SUPFAM" id="SSF55729">
    <property type="entry name" value="Acyl-CoA N-acyltransferases (Nat)"/>
    <property type="match status" value="1"/>
</dbReference>
<gene>
    <name evidence="2" type="ORF">AFI02nite_10960</name>
</gene>
<sequence>MDKIIFQRVTDCEYPSLFSIYKKYLKPTIEEALGWDELYQQQRFNQSYQKEWFDWIMYNGERLGIICTKPDAIRSTIHIHLLIVFQKYQNKGVGTAVMKCYQKHYSDVVTKSCLSAFKVNKSVINFYLSLGYQIVREDEHFVEMERSLCFSGYMGES</sequence>